<dbReference type="GeneID" id="97222424"/>
<comment type="caution">
    <text evidence="1">The sequence shown here is derived from an EMBL/GenBank/DDBJ whole genome shotgun (WGS) entry which is preliminary data.</text>
</comment>
<proteinExistence type="predicted"/>
<dbReference type="EMBL" id="JBGXBU010000015">
    <property type="protein sequence ID" value="MFM4895125.1"/>
    <property type="molecule type" value="Genomic_DNA"/>
</dbReference>
<accession>A0ABW9GVD6</accession>
<reference evidence="1 2" key="1">
    <citation type="submission" date="2024-09" db="EMBL/GenBank/DDBJ databases">
        <title>Aeromonas strains Genome sequencing and assembly.</title>
        <authorList>
            <person name="Hu X."/>
            <person name="Tang B."/>
        </authorList>
    </citation>
    <scope>NUCLEOTIDE SEQUENCE [LARGE SCALE GENOMIC DNA]</scope>
    <source>
        <strain evidence="1 2">NB23SCDHY001</strain>
    </source>
</reference>
<name>A0ABW9GVD6_9GAMM</name>
<sequence length="80" mass="9259">MDNTDTIKELKGKMDEKMIEIGSIGLFNEYLQGLGIRKPPLDTIEHRWEYRQEDRLTAMVTRAPSGEARFYLDARAISLN</sequence>
<gene>
    <name evidence="1" type="ORF">ACEUDJ_19965</name>
</gene>
<keyword evidence="2" id="KW-1185">Reference proteome</keyword>
<evidence type="ECO:0000313" key="1">
    <source>
        <dbReference type="EMBL" id="MFM4895125.1"/>
    </source>
</evidence>
<protein>
    <submittedName>
        <fullName evidence="1">Uncharacterized protein</fullName>
    </submittedName>
</protein>
<organism evidence="1 2">
    <name type="scientific">Aeromonas bivalvium</name>
    <dbReference type="NCBI Taxonomy" id="440079"/>
    <lineage>
        <taxon>Bacteria</taxon>
        <taxon>Pseudomonadati</taxon>
        <taxon>Pseudomonadota</taxon>
        <taxon>Gammaproteobacteria</taxon>
        <taxon>Aeromonadales</taxon>
        <taxon>Aeromonadaceae</taxon>
        <taxon>Aeromonas</taxon>
    </lineage>
</organism>
<evidence type="ECO:0000313" key="2">
    <source>
        <dbReference type="Proteomes" id="UP001630969"/>
    </source>
</evidence>
<dbReference type="RefSeq" id="WP_244463717.1">
    <property type="nucleotide sequence ID" value="NZ_CDBT01000025.1"/>
</dbReference>
<dbReference type="Proteomes" id="UP001630969">
    <property type="component" value="Unassembled WGS sequence"/>
</dbReference>